<feature type="coiled-coil region" evidence="11">
    <location>
        <begin position="336"/>
        <end position="363"/>
    </location>
</feature>
<dbReference type="GO" id="GO:0032588">
    <property type="term" value="C:trans-Golgi network membrane"/>
    <property type="evidence" value="ECO:0007669"/>
    <property type="project" value="TreeGrafter"/>
</dbReference>
<feature type="region of interest" description="Disordered" evidence="12">
    <location>
        <begin position="383"/>
        <end position="437"/>
    </location>
</feature>
<dbReference type="InterPro" id="IPR031790">
    <property type="entry name" value="Znf-NOSIP"/>
</dbReference>
<dbReference type="EMBL" id="OC856724">
    <property type="protein sequence ID" value="CAD7624188.1"/>
    <property type="molecule type" value="Genomic_DNA"/>
</dbReference>
<evidence type="ECO:0000256" key="9">
    <source>
        <dbReference type="ARBA" id="ARBA00023212"/>
    </source>
</evidence>
<dbReference type="GO" id="GO:0002092">
    <property type="term" value="P:positive regulation of receptor internalization"/>
    <property type="evidence" value="ECO:0007669"/>
    <property type="project" value="TreeGrafter"/>
</dbReference>
<dbReference type="InterPro" id="IPR010504">
    <property type="entry name" value="AH_dom"/>
</dbReference>
<dbReference type="GO" id="GO:0005080">
    <property type="term" value="F:protein kinase C binding"/>
    <property type="evidence" value="ECO:0007669"/>
    <property type="project" value="TreeGrafter"/>
</dbReference>
<keyword evidence="15" id="KW-1185">Reference proteome</keyword>
<dbReference type="GO" id="GO:0005856">
    <property type="term" value="C:cytoskeleton"/>
    <property type="evidence" value="ECO:0007669"/>
    <property type="project" value="UniProtKB-SubCell"/>
</dbReference>
<dbReference type="AlphaFoldDB" id="A0A7R9KJ42"/>
<keyword evidence="7" id="KW-0770">Synapse</keyword>
<reference evidence="14" key="1">
    <citation type="submission" date="2020-11" db="EMBL/GenBank/DDBJ databases">
        <authorList>
            <person name="Tran Van P."/>
        </authorList>
    </citation>
    <scope>NUCLEOTIDE SEQUENCE</scope>
</reference>
<keyword evidence="9" id="KW-0206">Cytoskeleton</keyword>
<dbReference type="GO" id="GO:0034315">
    <property type="term" value="P:regulation of Arp2/3 complex-mediated actin nucleation"/>
    <property type="evidence" value="ECO:0007669"/>
    <property type="project" value="TreeGrafter"/>
</dbReference>
<keyword evidence="5" id="KW-0479">Metal-binding</keyword>
<evidence type="ECO:0000256" key="10">
    <source>
        <dbReference type="ARBA" id="ARBA00034105"/>
    </source>
</evidence>
<dbReference type="SUPFAM" id="SSF57850">
    <property type="entry name" value="RING/U-box"/>
    <property type="match status" value="1"/>
</dbReference>
<gene>
    <name evidence="14" type="ORF">OSB1V03_LOCUS4634</name>
</gene>
<dbReference type="OrthoDB" id="5917245at2759"/>
<dbReference type="EMBL" id="CAJPIZ010002149">
    <property type="protein sequence ID" value="CAG2104618.1"/>
    <property type="molecule type" value="Genomic_DNA"/>
</dbReference>
<dbReference type="Gene3D" id="3.30.40.10">
    <property type="entry name" value="Zinc/RING finger domain, C3HC4 (zinc finger)"/>
    <property type="match status" value="1"/>
</dbReference>
<keyword evidence="3" id="KW-0963">Cytoplasm</keyword>
<keyword evidence="8" id="KW-0472">Membrane</keyword>
<feature type="non-terminal residue" evidence="14">
    <location>
        <position position="1"/>
    </location>
</feature>
<sequence>MKHNLIKKLDELERNEYIYRAFGDIFAEIGVKEPQPQASEAFSKFGETHRSIEKSGQTMLSSIKPMISDLNTYLNKAIPDTKLTIKKYADVKFEYLSYCLKVKEMDDEEYTYQALQEPLYRVETGNYEYRLILRCRQDARSRFAKLRSDVMVKLELLDQKHVQDIVQQLQRLISSLSNFHNDCHFLLKDNTIFPIELDLSKTCTFQYPDPLVSPYQDEPDDDPDDDVPPLDTTLVQGLEAKPSEIFKTLSPKVKTDPTMTRHARNNTAGAVYSYHERQRDAGTSGYGTQRLRLSKDAIKDFDACNLTLQPARHPVLTPEGFLYDKESILEYIIHQKRENARKLKEYERQKKREESDAIEAVNIEHSIKTLNFLKTETTIVNAGSRRQSSAPSSSSSASVGEVTSSVGSGISNMTSGRDKGLPSFWVPSMTPQSSKTK</sequence>
<feature type="domain" description="AH" evidence="13">
    <location>
        <begin position="20"/>
        <end position="192"/>
    </location>
</feature>
<keyword evidence="4" id="KW-0597">Phosphoprotein</keyword>
<evidence type="ECO:0000256" key="5">
    <source>
        <dbReference type="ARBA" id="ARBA00022723"/>
    </source>
</evidence>
<evidence type="ECO:0000256" key="8">
    <source>
        <dbReference type="ARBA" id="ARBA00023136"/>
    </source>
</evidence>
<evidence type="ECO:0000313" key="14">
    <source>
        <dbReference type="EMBL" id="CAD7624188.1"/>
    </source>
</evidence>
<dbReference type="PANTHER" id="PTHR12141">
    <property type="entry name" value="ARFAPTIN-RELATED"/>
    <property type="match status" value="1"/>
</dbReference>
<dbReference type="GO" id="GO:0008021">
    <property type="term" value="C:synaptic vesicle"/>
    <property type="evidence" value="ECO:0007669"/>
    <property type="project" value="TreeGrafter"/>
</dbReference>
<dbReference type="CDD" id="cd16661">
    <property type="entry name" value="RING-Ubox1_NOSIP"/>
    <property type="match status" value="1"/>
</dbReference>
<evidence type="ECO:0000256" key="2">
    <source>
        <dbReference type="ARBA" id="ARBA00004245"/>
    </source>
</evidence>
<dbReference type="GO" id="GO:0043113">
    <property type="term" value="P:receptor clustering"/>
    <property type="evidence" value="ECO:0007669"/>
    <property type="project" value="TreeGrafter"/>
</dbReference>
<dbReference type="InterPro" id="IPR027267">
    <property type="entry name" value="AH/BAR_dom_sf"/>
</dbReference>
<keyword evidence="11" id="KW-0175">Coiled coil</keyword>
<dbReference type="GO" id="GO:0043005">
    <property type="term" value="C:neuron projection"/>
    <property type="evidence" value="ECO:0007669"/>
    <property type="project" value="TreeGrafter"/>
</dbReference>
<feature type="compositionally biased region" description="Acidic residues" evidence="12">
    <location>
        <begin position="217"/>
        <end position="228"/>
    </location>
</feature>
<dbReference type="GO" id="GO:0006886">
    <property type="term" value="P:intracellular protein transport"/>
    <property type="evidence" value="ECO:0007669"/>
    <property type="project" value="TreeGrafter"/>
</dbReference>
<evidence type="ECO:0000256" key="11">
    <source>
        <dbReference type="SAM" id="Coils"/>
    </source>
</evidence>
<dbReference type="Gene3D" id="1.20.1270.60">
    <property type="entry name" value="Arfaptin homology (AH) domain/BAR domain"/>
    <property type="match status" value="1"/>
</dbReference>
<evidence type="ECO:0000256" key="1">
    <source>
        <dbReference type="ARBA" id="ARBA00004170"/>
    </source>
</evidence>
<dbReference type="PANTHER" id="PTHR12141:SF1">
    <property type="entry name" value="PRKCA-BINDING PROTEIN"/>
    <property type="match status" value="1"/>
</dbReference>
<dbReference type="InterPro" id="IPR013083">
    <property type="entry name" value="Znf_RING/FYVE/PHD"/>
</dbReference>
<dbReference type="SUPFAM" id="SSF103657">
    <property type="entry name" value="BAR/IMD domain-like"/>
    <property type="match status" value="1"/>
</dbReference>
<evidence type="ECO:0000256" key="12">
    <source>
        <dbReference type="SAM" id="MobiDB-lite"/>
    </source>
</evidence>
<dbReference type="Pfam" id="PF06456">
    <property type="entry name" value="Arfaptin"/>
    <property type="match status" value="1"/>
</dbReference>
<dbReference type="CDD" id="cd07659">
    <property type="entry name" value="BAR_PICK1"/>
    <property type="match status" value="1"/>
</dbReference>
<dbReference type="GO" id="GO:0097062">
    <property type="term" value="P:dendritic spine maintenance"/>
    <property type="evidence" value="ECO:0007669"/>
    <property type="project" value="TreeGrafter"/>
</dbReference>
<dbReference type="Pfam" id="PF15906">
    <property type="entry name" value="zf-NOSIP"/>
    <property type="match status" value="1"/>
</dbReference>
<dbReference type="SMART" id="SM01015">
    <property type="entry name" value="Arfaptin"/>
    <property type="match status" value="1"/>
</dbReference>
<proteinExistence type="predicted"/>
<name>A0A7R9KJ42_9ACAR</name>
<evidence type="ECO:0000256" key="7">
    <source>
        <dbReference type="ARBA" id="ARBA00023018"/>
    </source>
</evidence>
<dbReference type="InterPro" id="IPR030798">
    <property type="entry name" value="Arfaptin_fam"/>
</dbReference>
<protein>
    <recommendedName>
        <fullName evidence="13">AH domain-containing protein</fullName>
    </recommendedName>
</protein>
<dbReference type="GO" id="GO:0019904">
    <property type="term" value="F:protein domain specific binding"/>
    <property type="evidence" value="ECO:0007669"/>
    <property type="project" value="InterPro"/>
</dbReference>
<evidence type="ECO:0000256" key="6">
    <source>
        <dbReference type="ARBA" id="ARBA00022833"/>
    </source>
</evidence>
<dbReference type="GO" id="GO:0046872">
    <property type="term" value="F:metal ion binding"/>
    <property type="evidence" value="ECO:0007669"/>
    <property type="project" value="UniProtKB-KW"/>
</dbReference>
<keyword evidence="6" id="KW-0862">Zinc</keyword>
<dbReference type="GO" id="GO:0014069">
    <property type="term" value="C:postsynaptic density"/>
    <property type="evidence" value="ECO:0007669"/>
    <property type="project" value="UniProtKB-SubCell"/>
</dbReference>
<dbReference type="GO" id="GO:0098842">
    <property type="term" value="C:postsynaptic early endosome"/>
    <property type="evidence" value="ECO:0007669"/>
    <property type="project" value="TreeGrafter"/>
</dbReference>
<evidence type="ECO:0000256" key="3">
    <source>
        <dbReference type="ARBA" id="ARBA00022490"/>
    </source>
</evidence>
<dbReference type="InterPro" id="IPR037959">
    <property type="entry name" value="PICK1_BAR"/>
</dbReference>
<evidence type="ECO:0000256" key="4">
    <source>
        <dbReference type="ARBA" id="ARBA00022553"/>
    </source>
</evidence>
<organism evidence="14">
    <name type="scientific">Medioppia subpectinata</name>
    <dbReference type="NCBI Taxonomy" id="1979941"/>
    <lineage>
        <taxon>Eukaryota</taxon>
        <taxon>Metazoa</taxon>
        <taxon>Ecdysozoa</taxon>
        <taxon>Arthropoda</taxon>
        <taxon>Chelicerata</taxon>
        <taxon>Arachnida</taxon>
        <taxon>Acari</taxon>
        <taxon>Acariformes</taxon>
        <taxon>Sarcoptiformes</taxon>
        <taxon>Oribatida</taxon>
        <taxon>Brachypylina</taxon>
        <taxon>Oppioidea</taxon>
        <taxon>Oppiidae</taxon>
        <taxon>Medioppia</taxon>
    </lineage>
</organism>
<evidence type="ECO:0000259" key="13">
    <source>
        <dbReference type="PROSITE" id="PS50870"/>
    </source>
</evidence>
<feature type="region of interest" description="Disordered" evidence="12">
    <location>
        <begin position="210"/>
        <end position="231"/>
    </location>
</feature>
<dbReference type="GO" id="GO:0005886">
    <property type="term" value="C:plasma membrane"/>
    <property type="evidence" value="ECO:0007669"/>
    <property type="project" value="GOC"/>
</dbReference>
<evidence type="ECO:0000313" key="15">
    <source>
        <dbReference type="Proteomes" id="UP000759131"/>
    </source>
</evidence>
<comment type="subcellular location">
    <subcellularLocation>
        <location evidence="2">Cytoplasm</location>
        <location evidence="2">Cytoskeleton</location>
    </subcellularLocation>
    <subcellularLocation>
        <location evidence="1">Membrane</location>
        <topology evidence="1">Peripheral membrane protein</topology>
    </subcellularLocation>
    <subcellularLocation>
        <location evidence="10">Postsynaptic density</location>
    </subcellularLocation>
</comment>
<dbReference type="PROSITE" id="PS50870">
    <property type="entry name" value="AH"/>
    <property type="match status" value="1"/>
</dbReference>
<feature type="compositionally biased region" description="Low complexity" evidence="12">
    <location>
        <begin position="383"/>
        <end position="411"/>
    </location>
</feature>
<dbReference type="GO" id="GO:0005543">
    <property type="term" value="F:phospholipid binding"/>
    <property type="evidence" value="ECO:0007669"/>
    <property type="project" value="TreeGrafter"/>
</dbReference>
<dbReference type="Proteomes" id="UP000759131">
    <property type="component" value="Unassembled WGS sequence"/>
</dbReference>
<accession>A0A7R9KJ42</accession>